<sequence>MGKSSKIIKSLILGAKSFSKDRSGVKKEQPNKIKNPWSADKSYSCGYDPDDDTDDRQDSKSNENTDDGIPEGGFASVVVNPARQSESTVANPTHEDSEVGFSDTVVQLDKFEELARDQGSVFRTKEEISIEENATIVIQAAFRGFLGRRAFRAVKTALRFQDPADEQILKQQTTMDSRCMQALIKVQARIRARQVQMSKEGQAVQQQIQHKRQLHTYNSEFQEDWDHSLATVEDLQAKLQNKQDAAVRREKALAYASLQQLRICGQRKNQEVVGDCIHPDQQPHLSWTWLERWMATRPSDNTQLEKDIKNISHPYLDDNKQDTLTAPQYGKIKRNKKKIDKQPILLPTSPLPFNTPITMKSPSPSPAKSGMSRTPTKSAGSSGHGSPKNNFGDPETSTSHHMASRKLFLNEDENNRDHVEAEESCGSNVMCSSPE</sequence>
<dbReference type="GO" id="GO:0005516">
    <property type="term" value="F:calmodulin binding"/>
    <property type="evidence" value="ECO:0007669"/>
    <property type="project" value="UniProtKB-KW"/>
</dbReference>
<evidence type="ECO:0000256" key="3">
    <source>
        <dbReference type="SAM" id="MobiDB-lite"/>
    </source>
</evidence>
<accession>A0AA38CFN4</accession>
<dbReference type="SMART" id="SM00015">
    <property type="entry name" value="IQ"/>
    <property type="match status" value="1"/>
</dbReference>
<comment type="caution">
    <text evidence="4">The sequence shown here is derived from an EMBL/GenBank/DDBJ whole genome shotgun (WGS) entry which is preliminary data.</text>
</comment>
<dbReference type="CDD" id="cd23767">
    <property type="entry name" value="IQCD"/>
    <property type="match status" value="1"/>
</dbReference>
<feature type="compositionally biased region" description="Polar residues" evidence="3">
    <location>
        <begin position="351"/>
        <end position="362"/>
    </location>
</feature>
<dbReference type="InterPro" id="IPR000048">
    <property type="entry name" value="IQ_motif_EF-hand-BS"/>
</dbReference>
<evidence type="ECO:0000256" key="2">
    <source>
        <dbReference type="ARBA" id="ARBA00024341"/>
    </source>
</evidence>
<feature type="non-terminal residue" evidence="4">
    <location>
        <position position="1"/>
    </location>
</feature>
<dbReference type="PROSITE" id="PS50096">
    <property type="entry name" value="IQ"/>
    <property type="match status" value="1"/>
</dbReference>
<evidence type="ECO:0000313" key="4">
    <source>
        <dbReference type="EMBL" id="KAH9299387.1"/>
    </source>
</evidence>
<gene>
    <name evidence="4" type="ORF">KI387_031069</name>
</gene>
<keyword evidence="5" id="KW-1185">Reference proteome</keyword>
<reference evidence="4 5" key="1">
    <citation type="journal article" date="2021" name="Nat. Plants">
        <title>The Taxus genome provides insights into paclitaxel biosynthesis.</title>
        <authorList>
            <person name="Xiong X."/>
            <person name="Gou J."/>
            <person name="Liao Q."/>
            <person name="Li Y."/>
            <person name="Zhou Q."/>
            <person name="Bi G."/>
            <person name="Li C."/>
            <person name="Du R."/>
            <person name="Wang X."/>
            <person name="Sun T."/>
            <person name="Guo L."/>
            <person name="Liang H."/>
            <person name="Lu P."/>
            <person name="Wu Y."/>
            <person name="Zhang Z."/>
            <person name="Ro D.K."/>
            <person name="Shang Y."/>
            <person name="Huang S."/>
            <person name="Yan J."/>
        </authorList>
    </citation>
    <scope>NUCLEOTIDE SEQUENCE [LARGE SCALE GENOMIC DNA]</scope>
    <source>
        <strain evidence="4">Ta-2019</strain>
    </source>
</reference>
<dbReference type="PANTHER" id="PTHR32295">
    <property type="entry name" value="IQ-DOMAIN 5-RELATED"/>
    <property type="match status" value="1"/>
</dbReference>
<feature type="region of interest" description="Disordered" evidence="3">
    <location>
        <begin position="19"/>
        <end position="74"/>
    </location>
</feature>
<evidence type="ECO:0000313" key="5">
    <source>
        <dbReference type="Proteomes" id="UP000824469"/>
    </source>
</evidence>
<protein>
    <submittedName>
        <fullName evidence="4">Uncharacterized protein</fullName>
    </submittedName>
</protein>
<comment type="similarity">
    <text evidence="2">Belongs to the IQD family.</text>
</comment>
<feature type="region of interest" description="Disordered" evidence="3">
    <location>
        <begin position="313"/>
        <end position="435"/>
    </location>
</feature>
<dbReference type="Proteomes" id="UP000824469">
    <property type="component" value="Unassembled WGS sequence"/>
</dbReference>
<proteinExistence type="inferred from homology"/>
<keyword evidence="1" id="KW-0112">Calmodulin-binding</keyword>
<dbReference type="AlphaFoldDB" id="A0AA38CFN4"/>
<dbReference type="PANTHER" id="PTHR32295:SF6">
    <property type="entry name" value="PROTEIN IQ-DOMAIN 18"/>
    <property type="match status" value="1"/>
</dbReference>
<dbReference type="OMA" id="PHLGWTW"/>
<name>A0AA38CFN4_TAXCH</name>
<feature type="compositionally biased region" description="Polar residues" evidence="3">
    <location>
        <begin position="371"/>
        <end position="381"/>
    </location>
</feature>
<feature type="compositionally biased region" description="Polar residues" evidence="3">
    <location>
        <begin position="425"/>
        <end position="435"/>
    </location>
</feature>
<dbReference type="Pfam" id="PF00612">
    <property type="entry name" value="IQ"/>
    <property type="match status" value="1"/>
</dbReference>
<evidence type="ECO:0000256" key="1">
    <source>
        <dbReference type="ARBA" id="ARBA00022860"/>
    </source>
</evidence>
<dbReference type="EMBL" id="JAHRHJ020000010">
    <property type="protein sequence ID" value="KAH9299387.1"/>
    <property type="molecule type" value="Genomic_DNA"/>
</dbReference>
<feature type="compositionally biased region" description="Basic and acidic residues" evidence="3">
    <location>
        <begin position="19"/>
        <end position="31"/>
    </location>
</feature>
<organism evidence="4 5">
    <name type="scientific">Taxus chinensis</name>
    <name type="common">Chinese yew</name>
    <name type="synonym">Taxus wallichiana var. chinensis</name>
    <dbReference type="NCBI Taxonomy" id="29808"/>
    <lineage>
        <taxon>Eukaryota</taxon>
        <taxon>Viridiplantae</taxon>
        <taxon>Streptophyta</taxon>
        <taxon>Embryophyta</taxon>
        <taxon>Tracheophyta</taxon>
        <taxon>Spermatophyta</taxon>
        <taxon>Pinopsida</taxon>
        <taxon>Pinidae</taxon>
        <taxon>Conifers II</taxon>
        <taxon>Cupressales</taxon>
        <taxon>Taxaceae</taxon>
        <taxon>Taxus</taxon>
    </lineage>
</organism>